<evidence type="ECO:0000313" key="3">
    <source>
        <dbReference type="Proteomes" id="UP000355283"/>
    </source>
</evidence>
<protein>
    <submittedName>
        <fullName evidence="2">Uncharacterized protein</fullName>
    </submittedName>
</protein>
<dbReference type="OrthoDB" id="10264981at2759"/>
<keyword evidence="3" id="KW-1185">Reference proteome</keyword>
<evidence type="ECO:0000313" key="2">
    <source>
        <dbReference type="EMBL" id="TFJ79853.1"/>
    </source>
</evidence>
<accession>A0A4D9CQL2</accession>
<comment type="caution">
    <text evidence="2">The sequence shown here is derived from an EMBL/GenBank/DDBJ whole genome shotgun (WGS) entry which is preliminary data.</text>
</comment>
<dbReference type="Proteomes" id="UP000355283">
    <property type="component" value="Unassembled WGS sequence"/>
</dbReference>
<feature type="region of interest" description="Disordered" evidence="1">
    <location>
        <begin position="48"/>
        <end position="71"/>
    </location>
</feature>
<gene>
    <name evidence="2" type="ORF">NSK_008787</name>
</gene>
<reference evidence="2 3" key="1">
    <citation type="submission" date="2019-01" db="EMBL/GenBank/DDBJ databases">
        <title>Nuclear Genome Assembly of the Microalgal Biofuel strain Nannochloropsis salina CCMP1776.</title>
        <authorList>
            <person name="Hovde B."/>
        </authorList>
    </citation>
    <scope>NUCLEOTIDE SEQUENCE [LARGE SCALE GENOMIC DNA]</scope>
    <source>
        <strain evidence="2 3">CCMP1776</strain>
    </source>
</reference>
<sequence>MLELMGGSVKHDHRHPVFNFLFEYYHFKSQSLLDYSAGGEPVVLLLGEAGSEGDTQRDSGGAGGREKEEPTDCLPSILASKAVSVQVEKAGAKYGMVQGVSWLPLPGRVSFTRKHVEALRLGREILRTTQSRPPFFFCHGAHEWAMLYHPTSSAHPPPRKYQDSLPLRISQTTLNGFVESRPIRCTHYDAFRFFAPEARPLNVWGQDLSEARSHGQLAHEQPGCLHANMDLFKWAVKLGPYAPSDLLRQTLELAVACRVVDMRASPYDLSPLVLPVVKGRGMPSGYRFDASPIKIETEEGRKEYQAEQQALFDKAQPLRTRLLNVYDLFFRMWEIEEDLKLQSKEV</sequence>
<evidence type="ECO:0000256" key="1">
    <source>
        <dbReference type="SAM" id="MobiDB-lite"/>
    </source>
</evidence>
<dbReference type="AlphaFoldDB" id="A0A4D9CQL2"/>
<organism evidence="2 3">
    <name type="scientific">Nannochloropsis salina CCMP1776</name>
    <dbReference type="NCBI Taxonomy" id="1027361"/>
    <lineage>
        <taxon>Eukaryota</taxon>
        <taxon>Sar</taxon>
        <taxon>Stramenopiles</taxon>
        <taxon>Ochrophyta</taxon>
        <taxon>Eustigmatophyceae</taxon>
        <taxon>Eustigmatales</taxon>
        <taxon>Monodopsidaceae</taxon>
        <taxon>Microchloropsis</taxon>
        <taxon>Microchloropsis salina</taxon>
    </lineage>
</organism>
<dbReference type="EMBL" id="SDOX01000192">
    <property type="protein sequence ID" value="TFJ79853.1"/>
    <property type="molecule type" value="Genomic_DNA"/>
</dbReference>
<proteinExistence type="predicted"/>
<name>A0A4D9CQL2_9STRA</name>